<dbReference type="Gene3D" id="3.40.30.10">
    <property type="entry name" value="Glutaredoxin"/>
    <property type="match status" value="1"/>
</dbReference>
<dbReference type="SUPFAM" id="SSF52833">
    <property type="entry name" value="Thioredoxin-like"/>
    <property type="match status" value="1"/>
</dbReference>
<proteinExistence type="predicted"/>
<dbReference type="GO" id="GO:0016209">
    <property type="term" value="F:antioxidant activity"/>
    <property type="evidence" value="ECO:0007669"/>
    <property type="project" value="InterPro"/>
</dbReference>
<dbReference type="InterPro" id="IPR000866">
    <property type="entry name" value="AhpC/TSA"/>
</dbReference>
<dbReference type="EMBL" id="KV417859">
    <property type="protein sequence ID" value="KZP05140.1"/>
    <property type="molecule type" value="Genomic_DNA"/>
</dbReference>
<dbReference type="OrthoDB" id="407518at2759"/>
<dbReference type="InterPro" id="IPR036249">
    <property type="entry name" value="Thioredoxin-like_sf"/>
</dbReference>
<name>A0A167VLD7_9AGAM</name>
<protein>
    <recommendedName>
        <fullName evidence="1">Alkyl hydroperoxide reductase subunit C/ Thiol specific antioxidant domain-containing protein</fullName>
    </recommendedName>
</protein>
<feature type="domain" description="Alkyl hydroperoxide reductase subunit C/ Thiol specific antioxidant" evidence="1">
    <location>
        <begin position="15"/>
        <end position="124"/>
    </location>
</feature>
<reference evidence="2 3" key="1">
    <citation type="journal article" date="2016" name="Mol. Biol. Evol.">
        <title>Comparative Genomics of Early-Diverging Mushroom-Forming Fungi Provides Insights into the Origins of Lignocellulose Decay Capabilities.</title>
        <authorList>
            <person name="Nagy L.G."/>
            <person name="Riley R."/>
            <person name="Tritt A."/>
            <person name="Adam C."/>
            <person name="Daum C."/>
            <person name="Floudas D."/>
            <person name="Sun H."/>
            <person name="Yadav J.S."/>
            <person name="Pangilinan J."/>
            <person name="Larsson K.H."/>
            <person name="Matsuura K."/>
            <person name="Barry K."/>
            <person name="Labutti K."/>
            <person name="Kuo R."/>
            <person name="Ohm R.A."/>
            <person name="Bhattacharya S.S."/>
            <person name="Shirouzu T."/>
            <person name="Yoshinaga Y."/>
            <person name="Martin F.M."/>
            <person name="Grigoriev I.V."/>
            <person name="Hibbett D.S."/>
        </authorList>
    </citation>
    <scope>NUCLEOTIDE SEQUENCE [LARGE SCALE GENOMIC DNA]</scope>
    <source>
        <strain evidence="2 3">CBS 109695</strain>
    </source>
</reference>
<evidence type="ECO:0000259" key="1">
    <source>
        <dbReference type="Pfam" id="PF00578"/>
    </source>
</evidence>
<gene>
    <name evidence="2" type="ORF">FIBSPDRAFT_1054261</name>
</gene>
<keyword evidence="3" id="KW-1185">Reference proteome</keyword>
<dbReference type="GO" id="GO:0016491">
    <property type="term" value="F:oxidoreductase activity"/>
    <property type="evidence" value="ECO:0007669"/>
    <property type="project" value="InterPro"/>
</dbReference>
<dbReference type="Pfam" id="PF00578">
    <property type="entry name" value="AhpC-TSA"/>
    <property type="match status" value="1"/>
</dbReference>
<accession>A0A167VLD7</accession>
<evidence type="ECO:0000313" key="3">
    <source>
        <dbReference type="Proteomes" id="UP000076532"/>
    </source>
</evidence>
<organism evidence="2 3">
    <name type="scientific">Athelia psychrophila</name>
    <dbReference type="NCBI Taxonomy" id="1759441"/>
    <lineage>
        <taxon>Eukaryota</taxon>
        <taxon>Fungi</taxon>
        <taxon>Dikarya</taxon>
        <taxon>Basidiomycota</taxon>
        <taxon>Agaricomycotina</taxon>
        <taxon>Agaricomycetes</taxon>
        <taxon>Agaricomycetidae</taxon>
        <taxon>Atheliales</taxon>
        <taxon>Atheliaceae</taxon>
        <taxon>Athelia</taxon>
    </lineage>
</organism>
<evidence type="ECO:0000313" key="2">
    <source>
        <dbReference type="EMBL" id="KZP05140.1"/>
    </source>
</evidence>
<dbReference type="AlphaFoldDB" id="A0A167VLD7"/>
<sequence>MATSIAHFDDLLAQHDFLLVLYYRGHWCPFCTSHLKAFEALEPEITALNGKMLAVTSELEQHSEATRKSSGYTGEIIVDTENFLAKELKQREWLDVAISSRWGYEHGMAQPSLLAIKQNKEVLYSWAIVPSLMNLAGAKDRPVLTQVWANVEAQLQGKKASPVEVGTIGAGSVILEKLFG</sequence>
<dbReference type="Proteomes" id="UP000076532">
    <property type="component" value="Unassembled WGS sequence"/>
</dbReference>